<dbReference type="InterPro" id="IPR036291">
    <property type="entry name" value="NAD(P)-bd_dom_sf"/>
</dbReference>
<dbReference type="SUPFAM" id="SSF55347">
    <property type="entry name" value="Glyceraldehyde-3-phosphate dehydrogenase-like, C-terminal domain"/>
    <property type="match status" value="1"/>
</dbReference>
<name>A0A6P6YIS5_DERPT</name>
<dbReference type="Gene3D" id="3.30.360.10">
    <property type="entry name" value="Dihydrodipicolinate Reductase, domain 2"/>
    <property type="match status" value="1"/>
</dbReference>
<dbReference type="InParanoid" id="A0A6P6YIS5"/>
<dbReference type="PANTHER" id="PTHR31873">
    <property type="entry name" value="L-ASPARTATE DEHYDROGENASE-RELATED"/>
    <property type="match status" value="1"/>
</dbReference>
<reference evidence="4" key="1">
    <citation type="submission" date="2025-08" db="UniProtKB">
        <authorList>
            <consortium name="RefSeq"/>
        </authorList>
    </citation>
    <scope>IDENTIFICATION</scope>
    <source>
        <strain evidence="4">Airmid</strain>
    </source>
</reference>
<dbReference type="SUPFAM" id="SSF51735">
    <property type="entry name" value="NAD(P)-binding Rossmann-fold domains"/>
    <property type="match status" value="1"/>
</dbReference>
<proteinExistence type="inferred from homology"/>
<dbReference type="InterPro" id="IPR002811">
    <property type="entry name" value="Asp_DH"/>
</dbReference>
<evidence type="ECO:0000313" key="3">
    <source>
        <dbReference type="Proteomes" id="UP000515146"/>
    </source>
</evidence>
<accession>A0A6P6YIS5</accession>
<dbReference type="GO" id="GO:0033735">
    <property type="term" value="F:aspartate dehydrogenase [NAD(P)+] activity"/>
    <property type="evidence" value="ECO:0007669"/>
    <property type="project" value="InterPro"/>
</dbReference>
<dbReference type="Pfam" id="PF01958">
    <property type="entry name" value="Asp_DH_C"/>
    <property type="match status" value="1"/>
</dbReference>
<comment type="similarity">
    <text evidence="1">Belongs to the L-aspartate dehydrogenase family.</text>
</comment>
<dbReference type="GO" id="GO:0009435">
    <property type="term" value="P:NAD+ biosynthetic process"/>
    <property type="evidence" value="ECO:0007669"/>
    <property type="project" value="InterPro"/>
</dbReference>
<dbReference type="RefSeq" id="XP_027205132.1">
    <property type="nucleotide sequence ID" value="XM_027349331.1"/>
</dbReference>
<sequence>MELTNLNHNFVGTPVSIRSSSVSFVYSIRIGIVGYGKLGQYLVEQLMNEGTKYRLDLAFIWNRTALNEETRSKILIRCPLVKFLNALEQIKEIDFVDLIVEVCHPDIVKQYAELFLDKADFLIGSPTALADPEFAQTLTNKLSTSQHRMFVARGALWGANDIQMMARRNRLQNVEITIAFHPRSLRLNDAKLCELNDDLIKQQESMLGEDNQPKPLILYEGPARELCQIAPNNANTVATAALLGVGFDHTIGKLISDASLCDFHRIEIIVRGKPTIDDKQFRVELNRQSPTHSAHNVSSLHTYDCFWHSILHCTGSYIRANNLEIQVY</sequence>
<dbReference type="Gene3D" id="3.40.50.720">
    <property type="entry name" value="NAD(P)-binding Rossmann-like Domain"/>
    <property type="match status" value="1"/>
</dbReference>
<dbReference type="PANTHER" id="PTHR31873:SF6">
    <property type="entry name" value="ASPARTATE DEHYDROGENASE DOMAIN-CONTAINING PROTEIN"/>
    <property type="match status" value="1"/>
</dbReference>
<dbReference type="Pfam" id="PF03447">
    <property type="entry name" value="NAD_binding_3"/>
    <property type="match status" value="1"/>
</dbReference>
<dbReference type="OrthoDB" id="4310724at2759"/>
<keyword evidence="3" id="KW-1185">Reference proteome</keyword>
<protein>
    <recommendedName>
        <fullName evidence="2">Aspartate dehydrogenase domain-containing protein</fullName>
    </recommendedName>
</protein>
<dbReference type="GO" id="GO:0050661">
    <property type="term" value="F:NADP binding"/>
    <property type="evidence" value="ECO:0007669"/>
    <property type="project" value="InterPro"/>
</dbReference>
<dbReference type="Proteomes" id="UP000515146">
    <property type="component" value="Unplaced"/>
</dbReference>
<evidence type="ECO:0000256" key="1">
    <source>
        <dbReference type="ARBA" id="ARBA00008331"/>
    </source>
</evidence>
<dbReference type="KEGG" id="dpte:113798752"/>
<evidence type="ECO:0000256" key="2">
    <source>
        <dbReference type="ARBA" id="ARBA00020169"/>
    </source>
</evidence>
<evidence type="ECO:0000313" key="4">
    <source>
        <dbReference type="RefSeq" id="XP_027205132.1"/>
    </source>
</evidence>
<dbReference type="GeneID" id="113798752"/>
<gene>
    <name evidence="4" type="primary">LOC113798752</name>
</gene>
<dbReference type="OMA" id="LAFIWNR"/>
<dbReference type="AlphaFoldDB" id="A0A6P6YIS5"/>
<dbReference type="InterPro" id="IPR005106">
    <property type="entry name" value="Asp/hSer_DH_NAD-bd"/>
</dbReference>
<organism evidence="3 4">
    <name type="scientific">Dermatophagoides pteronyssinus</name>
    <name type="common">European house dust mite</name>
    <dbReference type="NCBI Taxonomy" id="6956"/>
    <lineage>
        <taxon>Eukaryota</taxon>
        <taxon>Metazoa</taxon>
        <taxon>Ecdysozoa</taxon>
        <taxon>Arthropoda</taxon>
        <taxon>Chelicerata</taxon>
        <taxon>Arachnida</taxon>
        <taxon>Acari</taxon>
        <taxon>Acariformes</taxon>
        <taxon>Sarcoptiformes</taxon>
        <taxon>Astigmata</taxon>
        <taxon>Psoroptidia</taxon>
        <taxon>Analgoidea</taxon>
        <taxon>Pyroglyphidae</taxon>
        <taxon>Dermatophagoidinae</taxon>
        <taxon>Dermatophagoides</taxon>
    </lineage>
</organism>